<feature type="compositionally biased region" description="Basic and acidic residues" evidence="7">
    <location>
        <begin position="578"/>
        <end position="593"/>
    </location>
</feature>
<keyword evidence="5" id="KW-0472">Membrane</keyword>
<evidence type="ECO:0000256" key="2">
    <source>
        <dbReference type="ARBA" id="ARBA00022448"/>
    </source>
</evidence>
<dbReference type="Pfam" id="PF24598">
    <property type="entry name" value="DOP1_C"/>
    <property type="match status" value="1"/>
</dbReference>
<evidence type="ECO:0000256" key="6">
    <source>
        <dbReference type="ARBA" id="ARBA00046326"/>
    </source>
</evidence>
<dbReference type="GO" id="GO:0015031">
    <property type="term" value="P:protein transport"/>
    <property type="evidence" value="ECO:0007669"/>
    <property type="project" value="UniProtKB-KW"/>
</dbReference>
<dbReference type="GO" id="GO:0000139">
    <property type="term" value="C:Golgi membrane"/>
    <property type="evidence" value="ECO:0007669"/>
    <property type="project" value="UniProtKB-SubCell"/>
</dbReference>
<accession>A0A3M6U597</accession>
<feature type="compositionally biased region" description="Basic and acidic residues" evidence="7">
    <location>
        <begin position="704"/>
        <end position="722"/>
    </location>
</feature>
<dbReference type="PANTHER" id="PTHR14042">
    <property type="entry name" value="DOPEY-RELATED"/>
    <property type="match status" value="1"/>
</dbReference>
<dbReference type="PANTHER" id="PTHR14042:SF24">
    <property type="entry name" value="PROTEIN DOPEY-1 HOMOLOG"/>
    <property type="match status" value="1"/>
</dbReference>
<dbReference type="InterPro" id="IPR056457">
    <property type="entry name" value="DOP1_C"/>
</dbReference>
<reference evidence="12 13" key="1">
    <citation type="journal article" date="2018" name="Sci. Rep.">
        <title>Comparative analysis of the Pocillopora damicornis genome highlights role of immune system in coral evolution.</title>
        <authorList>
            <person name="Cunning R."/>
            <person name="Bay R.A."/>
            <person name="Gillette P."/>
            <person name="Baker A.C."/>
            <person name="Traylor-Knowles N."/>
        </authorList>
    </citation>
    <scope>NUCLEOTIDE SEQUENCE [LARGE SCALE GENOMIC DNA]</scope>
    <source>
        <strain evidence="12">RSMAS</strain>
        <tissue evidence="12">Whole animal</tissue>
    </source>
</reference>
<dbReference type="GO" id="GO:0005802">
    <property type="term" value="C:trans-Golgi network"/>
    <property type="evidence" value="ECO:0007669"/>
    <property type="project" value="TreeGrafter"/>
</dbReference>
<dbReference type="InterPro" id="IPR007249">
    <property type="entry name" value="DOP1_N"/>
</dbReference>
<comment type="subcellular location">
    <subcellularLocation>
        <location evidence="1">Golgi apparatus membrane</location>
        <topology evidence="1">Peripheral membrane protein</topology>
    </subcellularLocation>
</comment>
<proteinExistence type="inferred from homology"/>
<dbReference type="InterPro" id="IPR056459">
    <property type="entry name" value="TPR_DOP1"/>
</dbReference>
<evidence type="ECO:0000259" key="9">
    <source>
        <dbReference type="Pfam" id="PF24597"/>
    </source>
</evidence>
<protein>
    <submittedName>
        <fullName evidence="12">Uncharacterized protein</fullName>
    </submittedName>
</protein>
<evidence type="ECO:0000256" key="4">
    <source>
        <dbReference type="ARBA" id="ARBA00023034"/>
    </source>
</evidence>
<feature type="region of interest" description="Disordered" evidence="7">
    <location>
        <begin position="1586"/>
        <end position="1605"/>
    </location>
</feature>
<dbReference type="EMBL" id="RCHS01002239">
    <property type="protein sequence ID" value="RMX48714.1"/>
    <property type="molecule type" value="Genomic_DNA"/>
</dbReference>
<feature type="compositionally biased region" description="Polar residues" evidence="7">
    <location>
        <begin position="687"/>
        <end position="699"/>
    </location>
</feature>
<keyword evidence="2" id="KW-0813">Transport</keyword>
<dbReference type="OrthoDB" id="297643at2759"/>
<evidence type="ECO:0000259" key="11">
    <source>
        <dbReference type="Pfam" id="PF24601"/>
    </source>
</evidence>
<feature type="region of interest" description="Disordered" evidence="7">
    <location>
        <begin position="1482"/>
        <end position="1508"/>
    </location>
</feature>
<organism evidence="12 13">
    <name type="scientific">Pocillopora damicornis</name>
    <name type="common">Cauliflower coral</name>
    <name type="synonym">Millepora damicornis</name>
    <dbReference type="NCBI Taxonomy" id="46731"/>
    <lineage>
        <taxon>Eukaryota</taxon>
        <taxon>Metazoa</taxon>
        <taxon>Cnidaria</taxon>
        <taxon>Anthozoa</taxon>
        <taxon>Hexacorallia</taxon>
        <taxon>Scleractinia</taxon>
        <taxon>Astrocoeniina</taxon>
        <taxon>Pocilloporidae</taxon>
        <taxon>Pocillopora</taxon>
    </lineage>
</organism>
<feature type="domain" description="DOP1 N-terminal" evidence="8">
    <location>
        <begin position="11"/>
        <end position="295"/>
    </location>
</feature>
<dbReference type="InterPro" id="IPR016024">
    <property type="entry name" value="ARM-type_fold"/>
</dbReference>
<dbReference type="OMA" id="LHHGCNF"/>
<evidence type="ECO:0000256" key="3">
    <source>
        <dbReference type="ARBA" id="ARBA00022927"/>
    </source>
</evidence>
<evidence type="ECO:0000259" key="8">
    <source>
        <dbReference type="Pfam" id="PF04118"/>
    </source>
</evidence>
<name>A0A3M6U597_POCDA</name>
<dbReference type="Proteomes" id="UP000275408">
    <property type="component" value="Unassembled WGS sequence"/>
</dbReference>
<evidence type="ECO:0000256" key="1">
    <source>
        <dbReference type="ARBA" id="ARBA00004395"/>
    </source>
</evidence>
<feature type="region of interest" description="Disordered" evidence="7">
    <location>
        <begin position="561"/>
        <end position="638"/>
    </location>
</feature>
<dbReference type="InterPro" id="IPR040314">
    <property type="entry name" value="DOP1"/>
</dbReference>
<evidence type="ECO:0000259" key="10">
    <source>
        <dbReference type="Pfam" id="PF24598"/>
    </source>
</evidence>
<feature type="compositionally biased region" description="Basic and acidic residues" evidence="7">
    <location>
        <begin position="625"/>
        <end position="638"/>
    </location>
</feature>
<dbReference type="Pfam" id="PF04118">
    <property type="entry name" value="Dopey_N"/>
    <property type="match status" value="1"/>
</dbReference>
<dbReference type="STRING" id="46731.A0A3M6U597"/>
<evidence type="ECO:0000313" key="13">
    <source>
        <dbReference type="Proteomes" id="UP000275408"/>
    </source>
</evidence>
<evidence type="ECO:0000256" key="7">
    <source>
        <dbReference type="SAM" id="MobiDB-lite"/>
    </source>
</evidence>
<keyword evidence="4" id="KW-0333">Golgi apparatus</keyword>
<comment type="caution">
    <text evidence="12">The sequence shown here is derived from an EMBL/GenBank/DDBJ whole genome shotgun (WGS) entry which is preliminary data.</text>
</comment>
<dbReference type="Pfam" id="PF24601">
    <property type="entry name" value="TPR_DOP1"/>
    <property type="match status" value="1"/>
</dbReference>
<gene>
    <name evidence="12" type="ORF">pdam_00001585</name>
</gene>
<dbReference type="InterPro" id="IPR056458">
    <property type="entry name" value="TPR_DOP1_M"/>
</dbReference>
<keyword evidence="13" id="KW-1185">Reference proteome</keyword>
<feature type="domain" description="DOP1-like TPR" evidence="11">
    <location>
        <begin position="1222"/>
        <end position="1631"/>
    </location>
</feature>
<feature type="compositionally biased region" description="Basic and acidic residues" evidence="7">
    <location>
        <begin position="1196"/>
        <end position="1207"/>
    </location>
</feature>
<feature type="region of interest" description="Disordered" evidence="7">
    <location>
        <begin position="683"/>
        <end position="722"/>
    </location>
</feature>
<comment type="similarity">
    <text evidence="6">Belongs to the DOP1 family.</text>
</comment>
<dbReference type="GO" id="GO:0005829">
    <property type="term" value="C:cytosol"/>
    <property type="evidence" value="ECO:0007669"/>
    <property type="project" value="GOC"/>
</dbReference>
<feature type="compositionally biased region" description="Acidic residues" evidence="7">
    <location>
        <begin position="1181"/>
        <end position="1195"/>
    </location>
</feature>
<keyword evidence="3" id="KW-0653">Protein transport</keyword>
<dbReference type="Pfam" id="PF24597">
    <property type="entry name" value="TPR_DOP1_M"/>
    <property type="match status" value="1"/>
</dbReference>
<dbReference type="SUPFAM" id="SSF48371">
    <property type="entry name" value="ARM repeat"/>
    <property type="match status" value="1"/>
</dbReference>
<feature type="compositionally biased region" description="Polar residues" evidence="7">
    <location>
        <begin position="1650"/>
        <end position="1670"/>
    </location>
</feature>
<dbReference type="GO" id="GO:0006895">
    <property type="term" value="P:Golgi to endosome transport"/>
    <property type="evidence" value="ECO:0007669"/>
    <property type="project" value="InterPro"/>
</dbReference>
<feature type="domain" description="DOP1-like C-terminal" evidence="10">
    <location>
        <begin position="1854"/>
        <end position="2350"/>
    </location>
</feature>
<dbReference type="GO" id="GO:0005768">
    <property type="term" value="C:endosome"/>
    <property type="evidence" value="ECO:0007669"/>
    <property type="project" value="TreeGrafter"/>
</dbReference>
<feature type="domain" description="DOP1-like middle TPR" evidence="9">
    <location>
        <begin position="323"/>
        <end position="571"/>
    </location>
</feature>
<feature type="region of interest" description="Disordered" evidence="7">
    <location>
        <begin position="1131"/>
        <end position="1222"/>
    </location>
</feature>
<feature type="compositionally biased region" description="Basic and acidic residues" evidence="7">
    <location>
        <begin position="601"/>
        <end position="612"/>
    </location>
</feature>
<feature type="region of interest" description="Disordered" evidence="7">
    <location>
        <begin position="1950"/>
        <end position="1983"/>
    </location>
</feature>
<evidence type="ECO:0000256" key="5">
    <source>
        <dbReference type="ARBA" id="ARBA00023136"/>
    </source>
</evidence>
<evidence type="ECO:0000313" key="12">
    <source>
        <dbReference type="EMBL" id="RMX48714.1"/>
    </source>
</evidence>
<feature type="region of interest" description="Disordered" evidence="7">
    <location>
        <begin position="1638"/>
        <end position="1670"/>
    </location>
</feature>
<sequence length="2387" mass="266986">MNTEELELLSDSKYRQFINAVEKALRSFEYSSEWADLISALGKLNKVLQNHTKFKVLPRKLTIGKRLAQCMHPTLPSGVHLKALETYELIFKRIGHKGLAQDLFIYSAGLFPLLGNAAMSTRPVLMNMYENYFLPLGKALLPGLSGLLLGLLPGIEEGSEYTDRTISLLGSFSENTDKNIFYTTLWGCVYSSASIRLPAVTFIMTRLNKKGAGKQKYILGNDIPLLVQAVSAALRDNSLLVQRNMLDFLLLFLPVNTTYLSSNEKVTLVASGLEVLLRRDMSLNRRLYTWLLGTNSAKTESASRTDSVCSNDADPEEPQETFFSMHSRPLVIEGVRKIFQTQTSIDREATNGAKKLQRLQVLKPFRILISLLDKPEIGGSILEDVLLDVFRALYSQCKVLKENGAAFEETDRKDSFDNVAVESGAARTDSAKTKLIDELIKTANLLFNAFEPYFMWEYIAKLLSDCDKSSEAGRKDCNGKGCEFTAKVSVTSWSEVFRLTDFILDVVTLEADVEIQTEHWPELLRRITMEMTKCCDTMTLGDVKEGISLCSRLLSKVMPSMKTVEKERTEPELSVNSENRKKELESSSEHDMNEWGVIELKGTRDRSRRSDMPSETSLENSPEGVVKEAPDSEVFKEEGNKIESLVAAGEKEMVAMAEHYNGEADAANVNDTDTQDELDEWSDFQEGESSSELTATNPESNEEDSSREQKSTLADRSEEKKLSKDTKRLFQPSLIQACVKYFQNFYAKFCVQRVLKHVSSFCFSDETVGGILNKECHTALRASGIVNDAMWKQIKEGKTNRVDKFVRDTYKPQSNLKGRSSVAGPTALVSSFRSVQSYKSCAEAFAAACKLLLELSCFPVWAGNESKSEKSATDGNEDSNLPEWLQSLIMCCFEVSEFDIQSSAVGTLLDLINLTLSVNAGHAHGLKSSAPVVVVPMISQQALGVIEKSGLYEVIAESLWDQLKEDTTQFHQRIVELFLQLHNLTASPSLCANVIGNSLIDISKEVSLQGHWKFAVFWHVARNVVIQDSGRSSRLGEFRTLDRALFIMVDSLQNEEPEIRVLTQHWLAHALQHGDLGRIIDPLLLLLLHPVTARVSIHYLYQLFDSRMANILSDTKRKETKTFNNVKVHSVKEIENNTSPKPSNDRVKQKPKVTSANNRESDESKTTSPSGPSEAEHSTDTDGDGADADDENEENDPTKDKPKDTEPVKAPQSPPPRRSHVHPLDQHKLLYILHYDSQLTLYAFTTLQTILMHSPHQFVCASSTTSISSSNTPHQEKIKELLIRHRRSLLGKGFYGALYESPVSPSAFGSISGPAHSARLFGGPLMYLKPSNSKYLEVLISVSLYFIRSEYSSHLQVQPEDIDGNVQVQLASTELLLGVMWQLVEVVKESGAGFGTYISDLFSRCKVQKALLHCLLSTLYERTGVRTSSKATSPTLTSGHLHVSSEISQSQARAFQIKLIKLVQAVLILESNIHTAVAISQETAAGHGTPPPSKPESPAKVSDDAKVTQSSHRYIPGKSLAEQGMLLSSVLHGLRNDEPDMHYEWLQFVITCLSHLGMQLRTWVVPVVEHLCRILERLTTVYAKDKDSRTSRRDGNDEFGKRRLDADGSSIPPDYMVTLLESLASICHSCLRDNTTPQTPVLSLKPRAGRSNSSPNVSANPDPNQSSTGSNQIFTNLLHAFSVQSAPVSDVPSVEVPKNILDAREGLLSVLPKILSSLFTVWSTWSPQRADSTGQRLPSEWSLNLMGSPKAVRQQILQLLTPITMNHTIVFLASLADVWYQRRRREGSGVKSVRAVPVASEDQIIVVDIVYAIKALSVEEMIDNVKQIVRQVVTSKDKTTPTQAGLEVNILQFLFEYLHKASESHLILVRSSLLSLMKEGLQLNFPPALFLLLIILRSYVENIPLQEDKKVRKELQDITQRLVEACNTVAGSSLENAAWFRRTLAVIPQPEVPSDQSSNMDSETSEAEPAAPPTSVPSGSTASNTSSYSTQALYVLAEVLAPVLDMVFGSDEKERMTSFLTTVMYNVTPFLKNHSPHNVPSFRACCNLLASLSGYQYTRRAWKKEVMELLLDPSFFQMDISCIGSWRTIIDNLMTQDNTSFKELMARVAGLSQSASINIFANREQEMEQRAQLLKKLSFTIFCSEVDQYQYVLPEIQERLAESLRLPQSPVVHEQIFLFFRVLILRMSAQHLTPLWPTIVSEVVHVLLQMESDLGSDGKSHKQRMVISELLLGSNGYVNYSQEKWLGLYLAVCKLLDLSQALPSDYLSQFQLYRWAFEGEAYNMTAGEEKVPVFKPHIARLEKLLQKRIRDQADVEELQRVPGEPLLTMYQIKSLDQLLPFFKCLSRDRYSGCGEMRGKNSKSKSSQSKSLLERVVERDFLEPLVVD</sequence>